<reference evidence="5" key="1">
    <citation type="submission" date="2010-05" db="EMBL/GenBank/DDBJ databases">
        <title>The genome sequence of Magnaporthe poae strain ATCC 64411.</title>
        <authorList>
            <person name="Ma L.-J."/>
            <person name="Dead R."/>
            <person name="Young S."/>
            <person name="Zeng Q."/>
            <person name="Koehrsen M."/>
            <person name="Alvarado L."/>
            <person name="Berlin A."/>
            <person name="Chapman S.B."/>
            <person name="Chen Z."/>
            <person name="Freedman E."/>
            <person name="Gellesch M."/>
            <person name="Goldberg J."/>
            <person name="Griggs A."/>
            <person name="Gujja S."/>
            <person name="Heilman E.R."/>
            <person name="Heiman D."/>
            <person name="Hepburn T."/>
            <person name="Howarth C."/>
            <person name="Jen D."/>
            <person name="Larson L."/>
            <person name="Mehta T."/>
            <person name="Neiman D."/>
            <person name="Pearson M."/>
            <person name="Roberts A."/>
            <person name="Saif S."/>
            <person name="Shea T."/>
            <person name="Shenoy N."/>
            <person name="Sisk P."/>
            <person name="Stolte C."/>
            <person name="Sykes S."/>
            <person name="Walk T."/>
            <person name="White J."/>
            <person name="Yandava C."/>
            <person name="Haas B."/>
            <person name="Nusbaum C."/>
            <person name="Birren B."/>
        </authorList>
    </citation>
    <scope>NUCLEOTIDE SEQUENCE [LARGE SCALE GENOMIC DNA]</scope>
    <source>
        <strain evidence="5">ATCC 64411 / 73-15</strain>
    </source>
</reference>
<dbReference type="EMBL" id="GL876966">
    <property type="protein sequence ID" value="KLU81722.1"/>
    <property type="molecule type" value="Genomic_DNA"/>
</dbReference>
<gene>
    <name evidence="3" type="ORF">MAPG_00805</name>
</gene>
<accession>A0A0C4DM04</accession>
<dbReference type="OrthoDB" id="10560383at2759"/>
<reference evidence="3" key="3">
    <citation type="submission" date="2011-03" db="EMBL/GenBank/DDBJ databases">
        <title>Annotation of Magnaporthe poae ATCC 64411.</title>
        <authorList>
            <person name="Ma L.-J."/>
            <person name="Dead R."/>
            <person name="Young S.K."/>
            <person name="Zeng Q."/>
            <person name="Gargeya S."/>
            <person name="Fitzgerald M."/>
            <person name="Haas B."/>
            <person name="Abouelleil A."/>
            <person name="Alvarado L."/>
            <person name="Arachchi H.M."/>
            <person name="Berlin A."/>
            <person name="Brown A."/>
            <person name="Chapman S.B."/>
            <person name="Chen Z."/>
            <person name="Dunbar C."/>
            <person name="Freedman E."/>
            <person name="Gearin G."/>
            <person name="Gellesch M."/>
            <person name="Goldberg J."/>
            <person name="Griggs A."/>
            <person name="Gujja S."/>
            <person name="Heiman D."/>
            <person name="Howarth C."/>
            <person name="Larson L."/>
            <person name="Lui A."/>
            <person name="MacDonald P.J.P."/>
            <person name="Mehta T."/>
            <person name="Montmayeur A."/>
            <person name="Murphy C."/>
            <person name="Neiman D."/>
            <person name="Pearson M."/>
            <person name="Priest M."/>
            <person name="Roberts A."/>
            <person name="Saif S."/>
            <person name="Shea T."/>
            <person name="Shenoy N."/>
            <person name="Sisk P."/>
            <person name="Stolte C."/>
            <person name="Sykes S."/>
            <person name="Yandava C."/>
            <person name="Wortman J."/>
            <person name="Nusbaum C."/>
            <person name="Birren B."/>
        </authorList>
    </citation>
    <scope>NUCLEOTIDE SEQUENCE</scope>
    <source>
        <strain evidence="3">ATCC 64411</strain>
    </source>
</reference>
<name>A0A0C4DM04_MAGP6</name>
<organism evidence="4 5">
    <name type="scientific">Magnaporthiopsis poae (strain ATCC 64411 / 73-15)</name>
    <name type="common">Kentucky bluegrass fungus</name>
    <name type="synonym">Magnaporthe poae</name>
    <dbReference type="NCBI Taxonomy" id="644358"/>
    <lineage>
        <taxon>Eukaryota</taxon>
        <taxon>Fungi</taxon>
        <taxon>Dikarya</taxon>
        <taxon>Ascomycota</taxon>
        <taxon>Pezizomycotina</taxon>
        <taxon>Sordariomycetes</taxon>
        <taxon>Sordariomycetidae</taxon>
        <taxon>Magnaporthales</taxon>
        <taxon>Magnaporthaceae</taxon>
        <taxon>Magnaporthiopsis</taxon>
    </lineage>
</organism>
<feature type="compositionally biased region" description="Polar residues" evidence="1">
    <location>
        <begin position="113"/>
        <end position="122"/>
    </location>
</feature>
<dbReference type="Proteomes" id="UP000011715">
    <property type="component" value="Unassembled WGS sequence"/>
</dbReference>
<protein>
    <submittedName>
        <fullName evidence="3 4">Uncharacterized protein</fullName>
    </submittedName>
</protein>
<evidence type="ECO:0000313" key="4">
    <source>
        <dbReference type="EnsemblFungi" id="MAPG_00805T0"/>
    </source>
</evidence>
<feature type="region of interest" description="Disordered" evidence="1">
    <location>
        <begin position="89"/>
        <end position="167"/>
    </location>
</feature>
<evidence type="ECO:0000313" key="5">
    <source>
        <dbReference type="Proteomes" id="UP000011715"/>
    </source>
</evidence>
<keyword evidence="2" id="KW-0732">Signal</keyword>
<dbReference type="VEuPathDB" id="FungiDB:MAPG_00805"/>
<evidence type="ECO:0000256" key="1">
    <source>
        <dbReference type="SAM" id="MobiDB-lite"/>
    </source>
</evidence>
<sequence length="167" mass="18127">MIFSIRNTLFLLPLAALALGVPTNGNVDARDVQASEIDAAIAEQIVDAVSGLHARSNLARSDVVSFVNEALQKRDVIVARADKDKTLKKKPKLENLRDWVPAGEVRANRPPKQDNQQTKKPQSNNPNPNNVGPGGSGSRWSPDSSNSGKGSKWGKVKDHFLGKKKKN</sequence>
<dbReference type="EnsemblFungi" id="MAPG_00805T0">
    <property type="protein sequence ID" value="MAPG_00805T0"/>
    <property type="gene ID" value="MAPG_00805"/>
</dbReference>
<evidence type="ECO:0000256" key="2">
    <source>
        <dbReference type="SAM" id="SignalP"/>
    </source>
</evidence>
<dbReference type="EMBL" id="ADBL01000189">
    <property type="status" value="NOT_ANNOTATED_CDS"/>
    <property type="molecule type" value="Genomic_DNA"/>
</dbReference>
<keyword evidence="5" id="KW-1185">Reference proteome</keyword>
<reference evidence="4" key="5">
    <citation type="submission" date="2015-06" db="UniProtKB">
        <authorList>
            <consortium name="EnsemblFungi"/>
        </authorList>
    </citation>
    <scope>IDENTIFICATION</scope>
    <source>
        <strain evidence="4">ATCC 64411</strain>
    </source>
</reference>
<evidence type="ECO:0000313" key="3">
    <source>
        <dbReference type="EMBL" id="KLU81722.1"/>
    </source>
</evidence>
<feature type="chain" id="PRO_5009385128" evidence="2">
    <location>
        <begin position="21"/>
        <end position="167"/>
    </location>
</feature>
<reference evidence="3" key="2">
    <citation type="submission" date="2010-05" db="EMBL/GenBank/DDBJ databases">
        <title>The Genome Sequence of Magnaporthe poae strain ATCC 64411.</title>
        <authorList>
            <consortium name="The Broad Institute Genome Sequencing Platform"/>
            <consortium name="Broad Institute Genome Sequencing Center for Infectious Disease"/>
            <person name="Ma L.-J."/>
            <person name="Dead R."/>
            <person name="Young S."/>
            <person name="Zeng Q."/>
            <person name="Koehrsen M."/>
            <person name="Alvarado L."/>
            <person name="Berlin A."/>
            <person name="Chapman S.B."/>
            <person name="Chen Z."/>
            <person name="Freedman E."/>
            <person name="Gellesch M."/>
            <person name="Goldberg J."/>
            <person name="Griggs A."/>
            <person name="Gujja S."/>
            <person name="Heilman E.R."/>
            <person name="Heiman D."/>
            <person name="Hepburn T."/>
            <person name="Howarth C."/>
            <person name="Jen D."/>
            <person name="Larson L."/>
            <person name="Mehta T."/>
            <person name="Neiman D."/>
            <person name="Pearson M."/>
            <person name="Roberts A."/>
            <person name="Saif S."/>
            <person name="Shea T."/>
            <person name="Shenoy N."/>
            <person name="Sisk P."/>
            <person name="Stolte C."/>
            <person name="Sykes S."/>
            <person name="Walk T."/>
            <person name="White J."/>
            <person name="Yandava C."/>
            <person name="Haas B."/>
            <person name="Nusbaum C."/>
            <person name="Birren B."/>
        </authorList>
    </citation>
    <scope>NUCLEOTIDE SEQUENCE</scope>
    <source>
        <strain evidence="3">ATCC 64411</strain>
    </source>
</reference>
<dbReference type="AlphaFoldDB" id="A0A0C4DM04"/>
<feature type="signal peptide" evidence="2">
    <location>
        <begin position="1"/>
        <end position="20"/>
    </location>
</feature>
<dbReference type="eggNOG" id="ENOG502RN5G">
    <property type="taxonomic scope" value="Eukaryota"/>
</dbReference>
<proteinExistence type="predicted"/>
<reference evidence="4" key="4">
    <citation type="journal article" date="2015" name="G3 (Bethesda)">
        <title>Genome sequences of three phytopathogenic species of the Magnaporthaceae family of fungi.</title>
        <authorList>
            <person name="Okagaki L.H."/>
            <person name="Nunes C.C."/>
            <person name="Sailsbery J."/>
            <person name="Clay B."/>
            <person name="Brown D."/>
            <person name="John T."/>
            <person name="Oh Y."/>
            <person name="Young N."/>
            <person name="Fitzgerald M."/>
            <person name="Haas B.J."/>
            <person name="Zeng Q."/>
            <person name="Young S."/>
            <person name="Adiconis X."/>
            <person name="Fan L."/>
            <person name="Levin J.Z."/>
            <person name="Mitchell T.K."/>
            <person name="Okubara P.A."/>
            <person name="Farman M.L."/>
            <person name="Kohn L.M."/>
            <person name="Birren B."/>
            <person name="Ma L.-J."/>
            <person name="Dean R.A."/>
        </authorList>
    </citation>
    <scope>NUCLEOTIDE SEQUENCE</scope>
    <source>
        <strain evidence="4">ATCC 64411 / 73-15</strain>
    </source>
</reference>